<dbReference type="InterPro" id="IPR006116">
    <property type="entry name" value="NT_2-5OAS_ClassI-CCAase"/>
</dbReference>
<dbReference type="CDD" id="cd05400">
    <property type="entry name" value="NT_2-5OAS_ClassI-CCAase"/>
    <property type="match status" value="1"/>
</dbReference>
<dbReference type="SUPFAM" id="SSF81301">
    <property type="entry name" value="Nucleotidyltransferase"/>
    <property type="match status" value="1"/>
</dbReference>
<dbReference type="Pfam" id="PF26305">
    <property type="entry name" value="CD_NTase_C"/>
    <property type="match status" value="1"/>
</dbReference>
<keyword evidence="4" id="KW-0051">Antiviral defense</keyword>
<feature type="region of interest" description="Disordered" evidence="5">
    <location>
        <begin position="1"/>
        <end position="22"/>
    </location>
</feature>
<dbReference type="eggNOG" id="COG1746">
    <property type="taxonomic scope" value="Bacteria"/>
</dbReference>
<keyword evidence="2" id="KW-0548">Nucleotidyltransferase</keyword>
<accession>A0NRT0</accession>
<dbReference type="GO" id="GO:0016779">
    <property type="term" value="F:nucleotidyltransferase activity"/>
    <property type="evidence" value="ECO:0007669"/>
    <property type="project" value="InterPro"/>
</dbReference>
<dbReference type="OrthoDB" id="8264173at2"/>
<dbReference type="GO" id="GO:0051607">
    <property type="term" value="P:defense response to virus"/>
    <property type="evidence" value="ECO:0007669"/>
    <property type="project" value="UniProtKB-KW"/>
</dbReference>
<organism evidence="7 8">
    <name type="scientific">Roseibium aggregatum (strain ATCC 25650 / DSM 13394 / JCM 20685 / NBRC 16684 / NCIMB 2208 / IAM 12614 / B1)</name>
    <name type="common">Stappia aggregata</name>
    <dbReference type="NCBI Taxonomy" id="384765"/>
    <lineage>
        <taxon>Bacteria</taxon>
        <taxon>Pseudomonadati</taxon>
        <taxon>Pseudomonadota</taxon>
        <taxon>Alphaproteobacteria</taxon>
        <taxon>Hyphomicrobiales</taxon>
        <taxon>Stappiaceae</taxon>
        <taxon>Roseibium</taxon>
    </lineage>
</organism>
<dbReference type="Proteomes" id="UP000004848">
    <property type="component" value="Unassembled WGS sequence"/>
</dbReference>
<evidence type="ECO:0000256" key="4">
    <source>
        <dbReference type="ARBA" id="ARBA00023118"/>
    </source>
</evidence>
<evidence type="ECO:0000313" key="8">
    <source>
        <dbReference type="Proteomes" id="UP000004848"/>
    </source>
</evidence>
<feature type="domain" description="cGAS/DncV-like nucleotidyltransferase C-terminal helical" evidence="6">
    <location>
        <begin position="175"/>
        <end position="291"/>
    </location>
</feature>
<keyword evidence="3" id="KW-0547">Nucleotide-binding</keyword>
<comment type="caution">
    <text evidence="7">The sequence shown here is derived from an EMBL/GenBank/DDBJ whole genome shotgun (WGS) entry which is preliminary data.</text>
</comment>
<dbReference type="InterPro" id="IPR043519">
    <property type="entry name" value="NT_sf"/>
</dbReference>
<evidence type="ECO:0000313" key="7">
    <source>
        <dbReference type="EMBL" id="EAV44228.1"/>
    </source>
</evidence>
<dbReference type="AlphaFoldDB" id="A0NRT0"/>
<evidence type="ECO:0000259" key="6">
    <source>
        <dbReference type="Pfam" id="PF26305"/>
    </source>
</evidence>
<evidence type="ECO:0000256" key="1">
    <source>
        <dbReference type="ARBA" id="ARBA00022679"/>
    </source>
</evidence>
<evidence type="ECO:0000256" key="2">
    <source>
        <dbReference type="ARBA" id="ARBA00022695"/>
    </source>
</evidence>
<dbReference type="InterPro" id="IPR058909">
    <property type="entry name" value="CD_NTase_C"/>
</dbReference>
<dbReference type="EMBL" id="AAUW01000006">
    <property type="protein sequence ID" value="EAV44228.1"/>
    <property type="molecule type" value="Genomic_DNA"/>
</dbReference>
<keyword evidence="1" id="KW-0808">Transferase</keyword>
<evidence type="ECO:0000256" key="5">
    <source>
        <dbReference type="SAM" id="MobiDB-lite"/>
    </source>
</evidence>
<reference evidence="7 8" key="1">
    <citation type="submission" date="2006-05" db="EMBL/GenBank/DDBJ databases">
        <authorList>
            <person name="King G."/>
            <person name="Ferriera S."/>
            <person name="Johnson J."/>
            <person name="Kravitz S."/>
            <person name="Beeson K."/>
            <person name="Sutton G."/>
            <person name="Rogers Y.-H."/>
            <person name="Friedman R."/>
            <person name="Frazier M."/>
            <person name="Venter J.C."/>
        </authorList>
    </citation>
    <scope>NUCLEOTIDE SEQUENCE [LARGE SCALE GENOMIC DNA]</scope>
    <source>
        <strain evidence="8">ATCC 25650 / DSM 13394 / JCM 20685 / NBRC 16684 / NCIMB 2208 / IAM 12614 / B1</strain>
    </source>
</reference>
<protein>
    <recommendedName>
        <fullName evidence="6">cGAS/DncV-like nucleotidyltransferase C-terminal helical domain-containing protein</fullName>
    </recommendedName>
</protein>
<evidence type="ECO:0000256" key="3">
    <source>
        <dbReference type="ARBA" id="ARBA00022741"/>
    </source>
</evidence>
<sequence length="294" mass="33592">MNYTEDQFTRFAAPPSKTEQDKMDNAERAVKNAISGSDQLKARNIRVFPQGSYRNRVNVRGDSDVDIAVVCSDTFFWEGPEGATRETLGITPATYHFDVFRSELETALVDYFGRAAVDPGDKAFDIKANSYRVDADVAPFFDHFRHAGDGSKIKGVEMRTRAGRSIINWPDQHYENGVWKNDRTSRSYKGCVRILKSLRYAMLSDNIASAEGTSSFLMECLIWNVPDKDLMQGTWVQSMREALVYLFNNTIRFEDCSEWGEVSELKYLFGGNQAWTWEGTHRFLSDCWDYVGYS</sequence>
<gene>
    <name evidence="7" type="ORF">SIAM614_03680</name>
</gene>
<name>A0NRT0_ROSAI</name>
<proteinExistence type="predicted"/>